<reference evidence="1" key="1">
    <citation type="submission" date="2014-09" db="EMBL/GenBank/DDBJ databases">
        <authorList>
            <person name="Magalhaes I.L.F."/>
            <person name="Oliveira U."/>
            <person name="Santos F.R."/>
            <person name="Vidigal T.H.D.A."/>
            <person name="Brescovit A.D."/>
            <person name="Santos A.J."/>
        </authorList>
    </citation>
    <scope>NUCLEOTIDE SEQUENCE</scope>
    <source>
        <tissue evidence="1">Shoot tissue taken approximately 20 cm above the soil surface</tissue>
    </source>
</reference>
<accession>A0A0A9D2A0</accession>
<reference evidence="1" key="2">
    <citation type="journal article" date="2015" name="Data Brief">
        <title>Shoot transcriptome of the giant reed, Arundo donax.</title>
        <authorList>
            <person name="Barrero R.A."/>
            <person name="Guerrero F.D."/>
            <person name="Moolhuijzen P."/>
            <person name="Goolsby J.A."/>
            <person name="Tidwell J."/>
            <person name="Bellgard S.E."/>
            <person name="Bellgard M.I."/>
        </authorList>
    </citation>
    <scope>NUCLEOTIDE SEQUENCE</scope>
    <source>
        <tissue evidence="1">Shoot tissue taken approximately 20 cm above the soil surface</tissue>
    </source>
</reference>
<organism evidence="1">
    <name type="scientific">Arundo donax</name>
    <name type="common">Giant reed</name>
    <name type="synonym">Donax arundinaceus</name>
    <dbReference type="NCBI Taxonomy" id="35708"/>
    <lineage>
        <taxon>Eukaryota</taxon>
        <taxon>Viridiplantae</taxon>
        <taxon>Streptophyta</taxon>
        <taxon>Embryophyta</taxon>
        <taxon>Tracheophyta</taxon>
        <taxon>Spermatophyta</taxon>
        <taxon>Magnoliopsida</taxon>
        <taxon>Liliopsida</taxon>
        <taxon>Poales</taxon>
        <taxon>Poaceae</taxon>
        <taxon>PACMAD clade</taxon>
        <taxon>Arundinoideae</taxon>
        <taxon>Arundineae</taxon>
        <taxon>Arundo</taxon>
    </lineage>
</organism>
<protein>
    <submittedName>
        <fullName evidence="1">Uncharacterized protein</fullName>
    </submittedName>
</protein>
<dbReference type="AlphaFoldDB" id="A0A0A9D2A0"/>
<sequence length="37" mass="4384">MVTQDVDLYRFRPLIRVIALRPVFVVYIAHDRYGCST</sequence>
<proteinExistence type="predicted"/>
<dbReference type="EMBL" id="GBRH01215181">
    <property type="protein sequence ID" value="JAD82714.1"/>
    <property type="molecule type" value="Transcribed_RNA"/>
</dbReference>
<evidence type="ECO:0000313" key="1">
    <source>
        <dbReference type="EMBL" id="JAD82714.1"/>
    </source>
</evidence>
<name>A0A0A9D2A0_ARUDO</name>